<comment type="caution">
    <text evidence="8">The sequence shown here is derived from an EMBL/GenBank/DDBJ whole genome shotgun (WGS) entry which is preliminary data.</text>
</comment>
<feature type="non-terminal residue" evidence="8">
    <location>
        <position position="1"/>
    </location>
</feature>
<dbReference type="GO" id="GO:0004252">
    <property type="term" value="F:serine-type endopeptidase activity"/>
    <property type="evidence" value="ECO:0007669"/>
    <property type="project" value="InterPro"/>
</dbReference>
<dbReference type="PROSITE" id="PS51892">
    <property type="entry name" value="SUBTILASE"/>
    <property type="match status" value="1"/>
</dbReference>
<evidence type="ECO:0000256" key="6">
    <source>
        <dbReference type="SAM" id="MobiDB-lite"/>
    </source>
</evidence>
<gene>
    <name evidence="8" type="ORF">KC729_11730</name>
</gene>
<evidence type="ECO:0000256" key="3">
    <source>
        <dbReference type="ARBA" id="ARBA00022801"/>
    </source>
</evidence>
<dbReference type="PROSITE" id="PS00138">
    <property type="entry name" value="SUBTILASE_SER"/>
    <property type="match status" value="1"/>
</dbReference>
<dbReference type="InterPro" id="IPR050131">
    <property type="entry name" value="Peptidase_S8_subtilisin-like"/>
</dbReference>
<keyword evidence="2" id="KW-0645">Protease</keyword>
<dbReference type="EMBL" id="JAGQHR010000357">
    <property type="protein sequence ID" value="MCA9728346.1"/>
    <property type="molecule type" value="Genomic_DNA"/>
</dbReference>
<dbReference type="Gene3D" id="3.40.50.200">
    <property type="entry name" value="Peptidase S8/S53 domain"/>
    <property type="match status" value="1"/>
</dbReference>
<dbReference type="InterPro" id="IPR026444">
    <property type="entry name" value="Secre_tail"/>
</dbReference>
<evidence type="ECO:0000259" key="7">
    <source>
        <dbReference type="Pfam" id="PF00082"/>
    </source>
</evidence>
<dbReference type="PANTHER" id="PTHR43806:SF11">
    <property type="entry name" value="CEREVISIN-RELATED"/>
    <property type="match status" value="1"/>
</dbReference>
<keyword evidence="4" id="KW-0720">Serine protease</keyword>
<evidence type="ECO:0000256" key="1">
    <source>
        <dbReference type="ARBA" id="ARBA00011073"/>
    </source>
</evidence>
<dbReference type="Pfam" id="PF00082">
    <property type="entry name" value="Peptidase_S8"/>
    <property type="match status" value="1"/>
</dbReference>
<name>A0A956M1X6_UNCEI</name>
<protein>
    <submittedName>
        <fullName evidence="8">S8 family peptidase</fullName>
    </submittedName>
</protein>
<evidence type="ECO:0000313" key="9">
    <source>
        <dbReference type="Proteomes" id="UP000697710"/>
    </source>
</evidence>
<organism evidence="8 9">
    <name type="scientific">Eiseniibacteriota bacterium</name>
    <dbReference type="NCBI Taxonomy" id="2212470"/>
    <lineage>
        <taxon>Bacteria</taxon>
        <taxon>Candidatus Eiseniibacteriota</taxon>
    </lineage>
</organism>
<dbReference type="GO" id="GO:0006508">
    <property type="term" value="P:proteolysis"/>
    <property type="evidence" value="ECO:0007669"/>
    <property type="project" value="UniProtKB-KW"/>
</dbReference>
<dbReference type="NCBIfam" id="TIGR04183">
    <property type="entry name" value="Por_Secre_tail"/>
    <property type="match status" value="1"/>
</dbReference>
<dbReference type="Proteomes" id="UP000697710">
    <property type="component" value="Unassembled WGS sequence"/>
</dbReference>
<proteinExistence type="inferred from homology"/>
<feature type="region of interest" description="Disordered" evidence="6">
    <location>
        <begin position="1"/>
        <end position="25"/>
    </location>
</feature>
<dbReference type="SUPFAM" id="SSF52743">
    <property type="entry name" value="Subtilisin-like"/>
    <property type="match status" value="1"/>
</dbReference>
<dbReference type="PANTHER" id="PTHR43806">
    <property type="entry name" value="PEPTIDASE S8"/>
    <property type="match status" value="1"/>
</dbReference>
<reference evidence="8" key="2">
    <citation type="journal article" date="2021" name="Microbiome">
        <title>Successional dynamics and alternative stable states in a saline activated sludge microbial community over 9 years.</title>
        <authorList>
            <person name="Wang Y."/>
            <person name="Ye J."/>
            <person name="Ju F."/>
            <person name="Liu L."/>
            <person name="Boyd J.A."/>
            <person name="Deng Y."/>
            <person name="Parks D.H."/>
            <person name="Jiang X."/>
            <person name="Yin X."/>
            <person name="Woodcroft B.J."/>
            <person name="Tyson G.W."/>
            <person name="Hugenholtz P."/>
            <person name="Polz M.F."/>
            <person name="Zhang T."/>
        </authorList>
    </citation>
    <scope>NUCLEOTIDE SEQUENCE</scope>
    <source>
        <strain evidence="8">HKST-UBA01</strain>
    </source>
</reference>
<dbReference type="InterPro" id="IPR036852">
    <property type="entry name" value="Peptidase_S8/S53_dom_sf"/>
</dbReference>
<feature type="domain" description="Peptidase S8/S53" evidence="7">
    <location>
        <begin position="7"/>
        <end position="101"/>
    </location>
</feature>
<keyword evidence="3" id="KW-0378">Hydrolase</keyword>
<evidence type="ECO:0000313" key="8">
    <source>
        <dbReference type="EMBL" id="MCA9728346.1"/>
    </source>
</evidence>
<reference evidence="8" key="1">
    <citation type="submission" date="2020-04" db="EMBL/GenBank/DDBJ databases">
        <authorList>
            <person name="Zhang T."/>
        </authorList>
    </citation>
    <scope>NUCLEOTIDE SEQUENCE</scope>
    <source>
        <strain evidence="8">HKST-UBA01</strain>
    </source>
</reference>
<comment type="similarity">
    <text evidence="1 5">Belongs to the peptidase S8 family.</text>
</comment>
<sequence length="208" mass="21592">GGAFPDGSVWDQSSHGPTADGRTKPEVIARGSGTYAAASPEDHNGEGYREFDGTSVATPLVTGAAALLLQAHPGWTPMMVREALMLTADSAQMPDNDRGWGRIDVLAALAYGPSDVGEATPSIRPRLVVSPNPATGSALVDFRNIGGGPAHLELYAPSGRLLRRLSLASTSEPFTLDLGSGAHGLIPGVYLLRLHSAASEASTKLIVR</sequence>
<accession>A0A956M1X6</accession>
<dbReference type="InterPro" id="IPR000209">
    <property type="entry name" value="Peptidase_S8/S53_dom"/>
</dbReference>
<dbReference type="InterPro" id="IPR023828">
    <property type="entry name" value="Peptidase_S8_Ser-AS"/>
</dbReference>
<dbReference type="AlphaFoldDB" id="A0A956M1X6"/>
<evidence type="ECO:0000256" key="2">
    <source>
        <dbReference type="ARBA" id="ARBA00022670"/>
    </source>
</evidence>
<evidence type="ECO:0000256" key="4">
    <source>
        <dbReference type="ARBA" id="ARBA00022825"/>
    </source>
</evidence>
<evidence type="ECO:0000256" key="5">
    <source>
        <dbReference type="PROSITE-ProRule" id="PRU01240"/>
    </source>
</evidence>
<comment type="caution">
    <text evidence="5">Lacks conserved residue(s) required for the propagation of feature annotation.</text>
</comment>